<dbReference type="Gene3D" id="3.40.50.300">
    <property type="entry name" value="P-loop containing nucleotide triphosphate hydrolases"/>
    <property type="match status" value="3"/>
</dbReference>
<dbReference type="InterPro" id="IPR003593">
    <property type="entry name" value="AAA+_ATPase"/>
</dbReference>
<reference evidence="6" key="1">
    <citation type="submission" date="2018-08" db="EMBL/GenBank/DDBJ databases">
        <authorList>
            <person name="Chevrot R."/>
        </authorList>
    </citation>
    <scope>NUCLEOTIDE SEQUENCE [LARGE SCALE GENOMIC DNA]</scope>
</reference>
<proteinExistence type="predicted"/>
<keyword evidence="2" id="KW-0547">Nucleotide-binding</keyword>
<dbReference type="InterPro" id="IPR003439">
    <property type="entry name" value="ABC_transporter-like_ATP-bd"/>
</dbReference>
<evidence type="ECO:0000256" key="1">
    <source>
        <dbReference type="ARBA" id="ARBA00022737"/>
    </source>
</evidence>
<dbReference type="GO" id="GO:0016887">
    <property type="term" value="F:ATP hydrolysis activity"/>
    <property type="evidence" value="ECO:0007669"/>
    <property type="project" value="InterPro"/>
</dbReference>
<dbReference type="InterPro" id="IPR050611">
    <property type="entry name" value="ABCF"/>
</dbReference>
<dbReference type="Pfam" id="PF00005">
    <property type="entry name" value="ABC_tran"/>
    <property type="match status" value="2"/>
</dbReference>
<evidence type="ECO:0000256" key="3">
    <source>
        <dbReference type="ARBA" id="ARBA00022840"/>
    </source>
</evidence>
<dbReference type="PROSITE" id="PS50893">
    <property type="entry name" value="ABC_TRANSPORTER_2"/>
    <property type="match status" value="2"/>
</dbReference>
<dbReference type="SUPFAM" id="SSF52540">
    <property type="entry name" value="P-loop containing nucleoside triphosphate hydrolases"/>
    <property type="match status" value="2"/>
</dbReference>
<gene>
    <name evidence="5" type="ORF">PBLR_10499</name>
</gene>
<evidence type="ECO:0000313" key="6">
    <source>
        <dbReference type="Proteomes" id="UP000304148"/>
    </source>
</evidence>
<dbReference type="NCBIfam" id="NF000355">
    <property type="entry name" value="ribo_prot_ABC_F"/>
    <property type="match status" value="1"/>
</dbReference>
<dbReference type="PANTHER" id="PTHR19211:SF100">
    <property type="entry name" value="RIBOSOME PROTECTION PROTEIN VMLR"/>
    <property type="match status" value="1"/>
</dbReference>
<evidence type="ECO:0000256" key="2">
    <source>
        <dbReference type="ARBA" id="ARBA00022741"/>
    </source>
</evidence>
<dbReference type="Pfam" id="PF12848">
    <property type="entry name" value="ABC_tran_Xtn"/>
    <property type="match status" value="1"/>
</dbReference>
<dbReference type="SMART" id="SM00382">
    <property type="entry name" value="AAA"/>
    <property type="match status" value="2"/>
</dbReference>
<accession>A0A383R6S9</accession>
<dbReference type="CDD" id="cd03221">
    <property type="entry name" value="ABCF_EF-3"/>
    <property type="match status" value="2"/>
</dbReference>
<dbReference type="InterPro" id="IPR032781">
    <property type="entry name" value="ABC_tran_Xtn"/>
</dbReference>
<keyword evidence="3 5" id="KW-0067">ATP-binding</keyword>
<dbReference type="AlphaFoldDB" id="A0A383R6S9"/>
<sequence>MTHLCLERIAVAYVYRHVHSILVRFHTISEAQACSRMYTILSGLPREVFFLTNNHIAQFKNKSGHLVLEAHQLAAYVADRRLFRTDGSLRIYAGDRIGLIGANGVGKTTLQRILAGMVEPDEGNVVCNVVTSFVPQLDDVREEEAEEVTLSGGERTKRRLNEAMNAGAGLLMLDEPTSHLDVEGMEWLEDRMIEYSRTGALLFISHDRTLLNHVATRIWEVENEQIHVFTGGYEDYRREKERLRLEHQRSYDNYVAERGRLQEAIVEKKEHASKVSRPKKGLTSKEMRLARPHFNRKQAKVEKTVKAIEKRLDQLKVVDKPFEQVQVLFNAECHAPIRSKQAVEVQGLVLRAGDRELLQSSSFSIRPNMRVALVGSNGAGKTTLLRRLVEAYELRAAVERDMTMEEGRIRFSPSARMAYFDQKLYALDLQASVLDNVLKSSAYDQTMVRTVLARLRLRRDEALKPVWQLSGGEKVKTQLAKLFMSEANMLLLDEPTNYLDIDTREELERVLLEYPGTILFATHDRMLLDRTATHTIVFRDGELEWMTIEAFRERQRPRPAETGGSSEFVPAQEALKNEQSLTSMSAEERLKLDLEWADLMGRLSAPRKGDNIEDLERQYTELLKRRKQL</sequence>
<evidence type="ECO:0000259" key="4">
    <source>
        <dbReference type="PROSITE" id="PS50893"/>
    </source>
</evidence>
<keyword evidence="1" id="KW-0677">Repeat</keyword>
<dbReference type="PANTHER" id="PTHR19211">
    <property type="entry name" value="ATP-BINDING TRANSPORT PROTEIN-RELATED"/>
    <property type="match status" value="1"/>
</dbReference>
<dbReference type="InterPro" id="IPR027417">
    <property type="entry name" value="P-loop_NTPase"/>
</dbReference>
<dbReference type="GO" id="GO:0005524">
    <property type="term" value="F:ATP binding"/>
    <property type="evidence" value="ECO:0007669"/>
    <property type="project" value="UniProtKB-KW"/>
</dbReference>
<protein>
    <submittedName>
        <fullName evidence="5">ABC transporter ATP-binding protein</fullName>
    </submittedName>
</protein>
<feature type="domain" description="ABC transporter" evidence="4">
    <location>
        <begin position="343"/>
        <end position="565"/>
    </location>
</feature>
<feature type="domain" description="ABC transporter" evidence="4">
    <location>
        <begin position="68"/>
        <end position="248"/>
    </location>
</feature>
<evidence type="ECO:0000313" key="5">
    <source>
        <dbReference type="EMBL" id="SYX82079.1"/>
    </source>
</evidence>
<dbReference type="EMBL" id="LS992241">
    <property type="protein sequence ID" value="SYX82079.1"/>
    <property type="molecule type" value="Genomic_DNA"/>
</dbReference>
<organism evidence="5 6">
    <name type="scientific">Paenibacillus alvei</name>
    <name type="common">Bacillus alvei</name>
    <dbReference type="NCBI Taxonomy" id="44250"/>
    <lineage>
        <taxon>Bacteria</taxon>
        <taxon>Bacillati</taxon>
        <taxon>Bacillota</taxon>
        <taxon>Bacilli</taxon>
        <taxon>Bacillales</taxon>
        <taxon>Paenibacillaceae</taxon>
        <taxon>Paenibacillus</taxon>
    </lineage>
</organism>
<name>A0A383R6S9_PAEAL</name>
<dbReference type="Proteomes" id="UP000304148">
    <property type="component" value="Chromosome"/>
</dbReference>